<organism evidence="2 3">
    <name type="scientific">Corchorus olitorius</name>
    <dbReference type="NCBI Taxonomy" id="93759"/>
    <lineage>
        <taxon>Eukaryota</taxon>
        <taxon>Viridiplantae</taxon>
        <taxon>Streptophyta</taxon>
        <taxon>Embryophyta</taxon>
        <taxon>Tracheophyta</taxon>
        <taxon>Spermatophyta</taxon>
        <taxon>Magnoliopsida</taxon>
        <taxon>eudicotyledons</taxon>
        <taxon>Gunneridae</taxon>
        <taxon>Pentapetalae</taxon>
        <taxon>rosids</taxon>
        <taxon>malvids</taxon>
        <taxon>Malvales</taxon>
        <taxon>Malvaceae</taxon>
        <taxon>Grewioideae</taxon>
        <taxon>Apeibeae</taxon>
        <taxon>Corchorus</taxon>
    </lineage>
</organism>
<feature type="region of interest" description="Disordered" evidence="1">
    <location>
        <begin position="231"/>
        <end position="259"/>
    </location>
</feature>
<comment type="caution">
    <text evidence="2">The sequence shown here is derived from an EMBL/GenBank/DDBJ whole genome shotgun (WGS) entry which is preliminary data.</text>
</comment>
<dbReference type="Proteomes" id="UP000187203">
    <property type="component" value="Unassembled WGS sequence"/>
</dbReference>
<feature type="compositionally biased region" description="Polar residues" evidence="1">
    <location>
        <begin position="364"/>
        <end position="381"/>
    </location>
</feature>
<keyword evidence="3" id="KW-1185">Reference proteome</keyword>
<feature type="compositionally biased region" description="Acidic residues" evidence="1">
    <location>
        <begin position="136"/>
        <end position="147"/>
    </location>
</feature>
<dbReference type="EMBL" id="AWUE01022529">
    <property type="protein sequence ID" value="OMO57502.1"/>
    <property type="molecule type" value="Genomic_DNA"/>
</dbReference>
<gene>
    <name evidence="2" type="ORF">COLO4_35328</name>
</gene>
<feature type="compositionally biased region" description="Polar residues" evidence="1">
    <location>
        <begin position="242"/>
        <end position="251"/>
    </location>
</feature>
<protein>
    <submittedName>
        <fullName evidence="2">TdcA1-ORF2 protein</fullName>
    </submittedName>
</protein>
<reference evidence="3" key="1">
    <citation type="submission" date="2013-09" db="EMBL/GenBank/DDBJ databases">
        <title>Corchorus olitorius genome sequencing.</title>
        <authorList>
            <person name="Alam M."/>
            <person name="Haque M.S."/>
            <person name="Islam M.S."/>
            <person name="Emdad E.M."/>
            <person name="Islam M.M."/>
            <person name="Ahmed B."/>
            <person name="Halim A."/>
            <person name="Hossen Q.M.M."/>
            <person name="Hossain M.Z."/>
            <person name="Ahmed R."/>
            <person name="Khan M.M."/>
            <person name="Islam R."/>
            <person name="Rashid M.M."/>
            <person name="Khan S.A."/>
            <person name="Rahman M.S."/>
            <person name="Alam M."/>
            <person name="Yahiya A.S."/>
            <person name="Khan M.S."/>
            <person name="Azam M.S."/>
            <person name="Haque T."/>
            <person name="Lashkar M.Z.H."/>
            <person name="Akhand A.I."/>
            <person name="Morshed G."/>
            <person name="Roy S."/>
            <person name="Uddin K.S."/>
            <person name="Rabeya T."/>
            <person name="Hossain A.S."/>
            <person name="Chowdhury A."/>
            <person name="Snigdha A.R."/>
            <person name="Mortoza M.S."/>
            <person name="Matin S.A."/>
            <person name="Hoque S.M.E."/>
            <person name="Islam M.K."/>
            <person name="Roy D.K."/>
            <person name="Haider R."/>
            <person name="Moosa M.M."/>
            <person name="Elias S.M."/>
            <person name="Hasan A.M."/>
            <person name="Jahan S."/>
            <person name="Shafiuddin M."/>
            <person name="Mahmood N."/>
            <person name="Shommy N.S."/>
        </authorList>
    </citation>
    <scope>NUCLEOTIDE SEQUENCE [LARGE SCALE GENOMIC DNA]</scope>
    <source>
        <strain evidence="3">cv. O-4</strain>
    </source>
</reference>
<evidence type="ECO:0000313" key="2">
    <source>
        <dbReference type="EMBL" id="OMO57502.1"/>
    </source>
</evidence>
<sequence length="398" mass="44598">MLDDWTRRWGKKRKPPTEKEKGKAKRQAPLMDLDPPPPVRGRATPLHPLPFMPPATTGRINNSGTFDDSSSSFQQPSVSERLQDKPLKRRSLQQRHPPPVEQHQTDQPPPPVVQPQSDQPSPPAPERVQNQQLERDIDEEEDHELEDDFKAEEGLQQQQPAGFHGLGGDLIVALPGRPLPDPEGPIELDNDMLRSKAFALAREVTGIPPLSWVPEPTWNILRAYWQSREFRERSDRNRRNTASEAGSSSYRGGSIDTRTHRRRLEKFNAALKAAAGEDSIVRAAIDKNAMFAQYAAGGSKGRQLGKGNTVRAGLCVVDPLAQQNQQLQDTIRQLTQQQELFMQLLNNALAQNNINLQMPPFPQQPSSAAHNQPSQTNQNQDPAEETHDDEADHQGEDH</sequence>
<accession>A0A1R3GHE9</accession>
<evidence type="ECO:0000256" key="1">
    <source>
        <dbReference type="SAM" id="MobiDB-lite"/>
    </source>
</evidence>
<evidence type="ECO:0000313" key="3">
    <source>
        <dbReference type="Proteomes" id="UP000187203"/>
    </source>
</evidence>
<feature type="region of interest" description="Disordered" evidence="1">
    <location>
        <begin position="1"/>
        <end position="147"/>
    </location>
</feature>
<proteinExistence type="predicted"/>
<name>A0A1R3GHE9_9ROSI</name>
<feature type="compositionally biased region" description="Low complexity" evidence="1">
    <location>
        <begin position="66"/>
        <end position="79"/>
    </location>
</feature>
<feature type="region of interest" description="Disordered" evidence="1">
    <location>
        <begin position="355"/>
        <end position="398"/>
    </location>
</feature>
<dbReference type="AlphaFoldDB" id="A0A1R3GHE9"/>